<dbReference type="Pfam" id="PF06985">
    <property type="entry name" value="HET"/>
    <property type="match status" value="1"/>
</dbReference>
<dbReference type="GeneID" id="92039419"/>
<dbReference type="InterPro" id="IPR010730">
    <property type="entry name" value="HET"/>
</dbReference>
<dbReference type="InterPro" id="IPR052895">
    <property type="entry name" value="HetReg/Transcr_Mod"/>
</dbReference>
<gene>
    <name evidence="3" type="ORF">PG997_002044</name>
</gene>
<dbReference type="Proteomes" id="UP001433268">
    <property type="component" value="Unassembled WGS sequence"/>
</dbReference>
<evidence type="ECO:0000259" key="2">
    <source>
        <dbReference type="Pfam" id="PF06985"/>
    </source>
</evidence>
<organism evidence="3 4">
    <name type="scientific">Apiospora hydei</name>
    <dbReference type="NCBI Taxonomy" id="1337664"/>
    <lineage>
        <taxon>Eukaryota</taxon>
        <taxon>Fungi</taxon>
        <taxon>Dikarya</taxon>
        <taxon>Ascomycota</taxon>
        <taxon>Pezizomycotina</taxon>
        <taxon>Sordariomycetes</taxon>
        <taxon>Xylariomycetidae</taxon>
        <taxon>Amphisphaeriales</taxon>
        <taxon>Apiosporaceae</taxon>
        <taxon>Apiospora</taxon>
    </lineage>
</organism>
<feature type="domain" description="Heterokaryon incompatibility" evidence="2">
    <location>
        <begin position="43"/>
        <end position="144"/>
    </location>
</feature>
<evidence type="ECO:0000256" key="1">
    <source>
        <dbReference type="SAM" id="MobiDB-lite"/>
    </source>
</evidence>
<name>A0ABR1X8J2_9PEZI</name>
<evidence type="ECO:0000313" key="4">
    <source>
        <dbReference type="Proteomes" id="UP001433268"/>
    </source>
</evidence>
<reference evidence="3 4" key="1">
    <citation type="submission" date="2023-01" db="EMBL/GenBank/DDBJ databases">
        <title>Analysis of 21 Apiospora genomes using comparative genomics revels a genus with tremendous synthesis potential of carbohydrate active enzymes and secondary metabolites.</title>
        <authorList>
            <person name="Sorensen T."/>
        </authorList>
    </citation>
    <scope>NUCLEOTIDE SEQUENCE [LARGE SCALE GENOMIC DNA]</scope>
    <source>
        <strain evidence="3 4">CBS 114990</strain>
    </source>
</reference>
<keyword evidence="4" id="KW-1185">Reference proteome</keyword>
<sequence>MPSTLVPDEIRILDFPPAPGEEDIESPIECTTRAIKLNGNDEYEALSYVWGTDQETAIVRISGQDVRISKTLEKALRRLQLPHRARALWIDQLCIDQNNATEKMQQVRHMGAIYEGCTQCVAWMGEVRDDIALADADASPFPRPWWERSPRPTGRSRASAASRTPDAVLPDDLTFQWGPLTLPWDVLHDTTQTFFSAEPRTYFAFDHDPDGVWDNLIAHVAWIHNAHIRDDSEFRMSTPSQLIHRWRSREATNPLDKIYGVLGLFDSGSLPLTERCDYELMPARVYATMTQELILNEKGLRPLTVNPRVEEARATPGIPSWALALAAPDGPAARPATFALIYGYWSYQADRRLGPINLDIIEAQLGQDKLTVTGVLIDTVAAVEQRQENREDRPLPIEKTLQRSYQFAVLEQQQQQDVAVAFSEMSIGNESPEKRLYPGGLYDRTEAFARLALGDVIRDRQHVPARTADGEDVQKVLDFLQRDVEKEHEEEPELHGPTRNTIRDVLLNQRVFITARDLLGCGHLDTQAGD</sequence>
<accession>A0ABR1X8J2</accession>
<feature type="region of interest" description="Disordered" evidence="1">
    <location>
        <begin position="143"/>
        <end position="164"/>
    </location>
</feature>
<proteinExistence type="predicted"/>
<comment type="caution">
    <text evidence="3">The sequence shown here is derived from an EMBL/GenBank/DDBJ whole genome shotgun (WGS) entry which is preliminary data.</text>
</comment>
<evidence type="ECO:0000313" key="3">
    <source>
        <dbReference type="EMBL" id="KAK8091683.1"/>
    </source>
</evidence>
<dbReference type="RefSeq" id="XP_066673655.1">
    <property type="nucleotide sequence ID" value="XM_066806359.1"/>
</dbReference>
<dbReference type="EMBL" id="JAQQWN010000003">
    <property type="protein sequence ID" value="KAK8091683.1"/>
    <property type="molecule type" value="Genomic_DNA"/>
</dbReference>
<protein>
    <submittedName>
        <fullName evidence="3">HET-domain-containing protein</fullName>
    </submittedName>
</protein>
<dbReference type="PANTHER" id="PTHR24148">
    <property type="entry name" value="ANKYRIN REPEAT DOMAIN-CONTAINING PROTEIN 39 HOMOLOG-RELATED"/>
    <property type="match status" value="1"/>
</dbReference>
<dbReference type="PANTHER" id="PTHR24148:SF73">
    <property type="entry name" value="HET DOMAIN PROTEIN (AFU_ORTHOLOGUE AFUA_8G01020)"/>
    <property type="match status" value="1"/>
</dbReference>